<evidence type="ECO:0000313" key="5">
    <source>
        <dbReference type="EMBL" id="GJM93995.1"/>
    </source>
</evidence>
<dbReference type="Pfam" id="PF00646">
    <property type="entry name" value="F-box"/>
    <property type="match status" value="1"/>
</dbReference>
<dbReference type="PANTHER" id="PTHR32141:SF61">
    <property type="entry name" value="OS01G0598400 PROTEIN"/>
    <property type="match status" value="1"/>
</dbReference>
<evidence type="ECO:0000259" key="4">
    <source>
        <dbReference type="Pfam" id="PF24758"/>
    </source>
</evidence>
<feature type="region of interest" description="Disordered" evidence="1">
    <location>
        <begin position="18"/>
        <end position="46"/>
    </location>
</feature>
<sequence>MDFIFPFIVSLLPPPVVPAPEADSDSDDERFSLTSSSSSDASVDPPAFLPAAPGDGEDHISRLPDTLLSDIISRLPTKEAARTVALSTRWRGVWAATPLVVDDAHLAGDEGICGIPTMRAVSRCVDAHPGPVRGVRLTRISFYDHEYALWRLVAALAAKEVRDLILFNRPWPLNMPLPDDVLFRCASLERLYLGVWHIPKITAGARPRWTTSANSASPTASLKTKILKPCSRTARSWRSSLLSWVTTPRRAFVSCPVASRSLWSGCLTLTRSSSRTHPVSSG</sequence>
<organism evidence="5 6">
    <name type="scientific">Eleusine coracana subsp. coracana</name>
    <dbReference type="NCBI Taxonomy" id="191504"/>
    <lineage>
        <taxon>Eukaryota</taxon>
        <taxon>Viridiplantae</taxon>
        <taxon>Streptophyta</taxon>
        <taxon>Embryophyta</taxon>
        <taxon>Tracheophyta</taxon>
        <taxon>Spermatophyta</taxon>
        <taxon>Magnoliopsida</taxon>
        <taxon>Liliopsida</taxon>
        <taxon>Poales</taxon>
        <taxon>Poaceae</taxon>
        <taxon>PACMAD clade</taxon>
        <taxon>Chloridoideae</taxon>
        <taxon>Cynodonteae</taxon>
        <taxon>Eleusininae</taxon>
        <taxon>Eleusine</taxon>
    </lineage>
</organism>
<protein>
    <recommendedName>
        <fullName evidence="7">F-box domain-containing protein</fullName>
    </recommendedName>
</protein>
<proteinExistence type="predicted"/>
<dbReference type="InterPro" id="IPR055411">
    <property type="entry name" value="LRR_FXL15/At3g58940/PEG3-like"/>
</dbReference>
<dbReference type="AlphaFoldDB" id="A0AAV5C792"/>
<gene>
    <name evidence="5" type="primary">ga10604</name>
    <name evidence="5" type="ORF">PR202_ga10604</name>
</gene>
<evidence type="ECO:0008006" key="7">
    <source>
        <dbReference type="Google" id="ProtNLM"/>
    </source>
</evidence>
<evidence type="ECO:0000256" key="2">
    <source>
        <dbReference type="SAM" id="SignalP"/>
    </source>
</evidence>
<keyword evidence="2" id="KW-0732">Signal</keyword>
<dbReference type="InterPro" id="IPR036047">
    <property type="entry name" value="F-box-like_dom_sf"/>
</dbReference>
<accession>A0AAV5C792</accession>
<evidence type="ECO:0000256" key="1">
    <source>
        <dbReference type="SAM" id="MobiDB-lite"/>
    </source>
</evidence>
<comment type="caution">
    <text evidence="5">The sequence shown here is derived from an EMBL/GenBank/DDBJ whole genome shotgun (WGS) entry which is preliminary data.</text>
</comment>
<evidence type="ECO:0000259" key="3">
    <source>
        <dbReference type="Pfam" id="PF00646"/>
    </source>
</evidence>
<feature type="domain" description="F-box/LRR-repeat protein 15/At3g58940/PEG3-like LRR" evidence="4">
    <location>
        <begin position="151"/>
        <end position="201"/>
    </location>
</feature>
<dbReference type="InterPro" id="IPR053781">
    <property type="entry name" value="F-box_AtFBL13-like"/>
</dbReference>
<dbReference type="InterPro" id="IPR001810">
    <property type="entry name" value="F-box_dom"/>
</dbReference>
<keyword evidence="6" id="KW-1185">Reference proteome</keyword>
<reference evidence="5" key="2">
    <citation type="submission" date="2021-12" db="EMBL/GenBank/DDBJ databases">
        <title>Resequencing data analysis of finger millet.</title>
        <authorList>
            <person name="Hatakeyama M."/>
            <person name="Aluri S."/>
            <person name="Balachadran M.T."/>
            <person name="Sivarajan S.R."/>
            <person name="Poveda L."/>
            <person name="Shimizu-Inatsugi R."/>
            <person name="Schlapbach R."/>
            <person name="Sreeman S.M."/>
            <person name="Shimizu K.K."/>
        </authorList>
    </citation>
    <scope>NUCLEOTIDE SEQUENCE</scope>
</reference>
<feature type="chain" id="PRO_5043910198" description="F-box domain-containing protein" evidence="2">
    <location>
        <begin position="19"/>
        <end position="282"/>
    </location>
</feature>
<feature type="signal peptide" evidence="2">
    <location>
        <begin position="1"/>
        <end position="18"/>
    </location>
</feature>
<feature type="domain" description="F-box" evidence="3">
    <location>
        <begin position="60"/>
        <end position="94"/>
    </location>
</feature>
<dbReference type="CDD" id="cd22160">
    <property type="entry name" value="F-box_AtFBL13-like"/>
    <property type="match status" value="1"/>
</dbReference>
<dbReference type="EMBL" id="BQKI01000004">
    <property type="protein sequence ID" value="GJM93995.1"/>
    <property type="molecule type" value="Genomic_DNA"/>
</dbReference>
<dbReference type="Proteomes" id="UP001054889">
    <property type="component" value="Unassembled WGS sequence"/>
</dbReference>
<evidence type="ECO:0000313" key="6">
    <source>
        <dbReference type="Proteomes" id="UP001054889"/>
    </source>
</evidence>
<name>A0AAV5C792_ELECO</name>
<reference evidence="5" key="1">
    <citation type="journal article" date="2018" name="DNA Res.">
        <title>Multiple hybrid de novo genome assembly of finger millet, an orphan allotetraploid crop.</title>
        <authorList>
            <person name="Hatakeyama M."/>
            <person name="Aluri S."/>
            <person name="Balachadran M.T."/>
            <person name="Sivarajan S.R."/>
            <person name="Patrignani A."/>
            <person name="Gruter S."/>
            <person name="Poveda L."/>
            <person name="Shimizu-Inatsugi R."/>
            <person name="Baeten J."/>
            <person name="Francoijs K.J."/>
            <person name="Nataraja K.N."/>
            <person name="Reddy Y.A.N."/>
            <person name="Phadnis S."/>
            <person name="Ravikumar R.L."/>
            <person name="Schlapbach R."/>
            <person name="Sreeman S.M."/>
            <person name="Shimizu K.K."/>
        </authorList>
    </citation>
    <scope>NUCLEOTIDE SEQUENCE</scope>
</reference>
<dbReference type="Pfam" id="PF24758">
    <property type="entry name" value="LRR_At5g56370"/>
    <property type="match status" value="1"/>
</dbReference>
<feature type="compositionally biased region" description="Low complexity" evidence="1">
    <location>
        <begin position="32"/>
        <end position="44"/>
    </location>
</feature>
<dbReference type="InterPro" id="IPR055302">
    <property type="entry name" value="F-box_dom-containing"/>
</dbReference>
<dbReference type="PANTHER" id="PTHR32141">
    <property type="match status" value="1"/>
</dbReference>
<dbReference type="SUPFAM" id="SSF81383">
    <property type="entry name" value="F-box domain"/>
    <property type="match status" value="1"/>
</dbReference>